<sequence length="165" mass="17638">MRYYETLLDLTEKLLENDIDQGVFEESVRFMYGIDGCISFTLNKVVGSTGQILFGFWQVQSITTDLKSQELAEGQVNMEEIRATLEQAEVQVVAMDTDATDEAAAGPSKTEKDALAGEPQPQPQPQPSGEAVRTEDGGEAPKQGLEAEGGVKAAATATAPAADKP</sequence>
<name>A0AAN6JJY6_9BASI</name>
<dbReference type="AlphaFoldDB" id="A0AAN6JJY6"/>
<dbReference type="Pfam" id="PF16879">
    <property type="entry name" value="Sin3a_C"/>
    <property type="match status" value="1"/>
</dbReference>
<dbReference type="InterPro" id="IPR031693">
    <property type="entry name" value="Sin3_C"/>
</dbReference>
<dbReference type="Proteomes" id="UP001176521">
    <property type="component" value="Unassembled WGS sequence"/>
</dbReference>
<gene>
    <name evidence="3" type="ORF">OC842_004010</name>
</gene>
<feature type="compositionally biased region" description="Low complexity" evidence="1">
    <location>
        <begin position="94"/>
        <end position="105"/>
    </location>
</feature>
<dbReference type="EMBL" id="JAPDMQ010000221">
    <property type="protein sequence ID" value="KAK0530200.1"/>
    <property type="molecule type" value="Genomic_DNA"/>
</dbReference>
<protein>
    <recommendedName>
        <fullName evidence="2">Sin3 C-terminal domain-containing protein</fullName>
    </recommendedName>
</protein>
<comment type="caution">
    <text evidence="3">The sequence shown here is derived from an EMBL/GenBank/DDBJ whole genome shotgun (WGS) entry which is preliminary data.</text>
</comment>
<feature type="domain" description="Sin3 C-terminal" evidence="2">
    <location>
        <begin position="2"/>
        <end position="73"/>
    </location>
</feature>
<proteinExistence type="predicted"/>
<feature type="region of interest" description="Disordered" evidence="1">
    <location>
        <begin position="92"/>
        <end position="165"/>
    </location>
</feature>
<evidence type="ECO:0000256" key="1">
    <source>
        <dbReference type="SAM" id="MobiDB-lite"/>
    </source>
</evidence>
<keyword evidence="4" id="KW-1185">Reference proteome</keyword>
<reference evidence="3" key="1">
    <citation type="journal article" date="2023" name="PhytoFront">
        <title>Draft Genome Resources of Seven Strains of Tilletia horrida, Causal Agent of Kernel Smut of Rice.</title>
        <authorList>
            <person name="Khanal S."/>
            <person name="Antony Babu S."/>
            <person name="Zhou X.G."/>
        </authorList>
    </citation>
    <scope>NUCLEOTIDE SEQUENCE</scope>
    <source>
        <strain evidence="3">TX3</strain>
    </source>
</reference>
<evidence type="ECO:0000259" key="2">
    <source>
        <dbReference type="Pfam" id="PF16879"/>
    </source>
</evidence>
<accession>A0AAN6JJY6</accession>
<organism evidence="3 4">
    <name type="scientific">Tilletia horrida</name>
    <dbReference type="NCBI Taxonomy" id="155126"/>
    <lineage>
        <taxon>Eukaryota</taxon>
        <taxon>Fungi</taxon>
        <taxon>Dikarya</taxon>
        <taxon>Basidiomycota</taxon>
        <taxon>Ustilaginomycotina</taxon>
        <taxon>Exobasidiomycetes</taxon>
        <taxon>Tilletiales</taxon>
        <taxon>Tilletiaceae</taxon>
        <taxon>Tilletia</taxon>
    </lineage>
</organism>
<evidence type="ECO:0000313" key="4">
    <source>
        <dbReference type="Proteomes" id="UP001176521"/>
    </source>
</evidence>
<evidence type="ECO:0000313" key="3">
    <source>
        <dbReference type="EMBL" id="KAK0530200.1"/>
    </source>
</evidence>
<feature type="compositionally biased region" description="Low complexity" evidence="1">
    <location>
        <begin position="153"/>
        <end position="165"/>
    </location>
</feature>